<evidence type="ECO:0000313" key="2">
    <source>
        <dbReference type="EMBL" id="QJH94807.1"/>
    </source>
</evidence>
<dbReference type="EMBL" id="MT144606">
    <property type="protein sequence ID" value="QJH94807.1"/>
    <property type="molecule type" value="Genomic_DNA"/>
</dbReference>
<evidence type="ECO:0000313" key="1">
    <source>
        <dbReference type="EMBL" id="QJA48115.1"/>
    </source>
</evidence>
<gene>
    <name evidence="1" type="ORF">TM448A00834_0022</name>
    <name evidence="2" type="ORF">TM448B00301_0049</name>
</gene>
<protein>
    <recommendedName>
        <fullName evidence="3">Peptidase</fullName>
    </recommendedName>
</protein>
<proteinExistence type="predicted"/>
<dbReference type="EMBL" id="MT144071">
    <property type="protein sequence ID" value="QJA48115.1"/>
    <property type="molecule type" value="Genomic_DNA"/>
</dbReference>
<name>A0A6H1ZLH1_9ZZZZ</name>
<dbReference type="AlphaFoldDB" id="A0A6H1ZLH1"/>
<reference evidence="1" key="1">
    <citation type="submission" date="2020-03" db="EMBL/GenBank/DDBJ databases">
        <title>The deep terrestrial virosphere.</title>
        <authorList>
            <person name="Holmfeldt K."/>
            <person name="Nilsson E."/>
            <person name="Simone D."/>
            <person name="Lopez-Fernandez M."/>
            <person name="Wu X."/>
            <person name="de Brujin I."/>
            <person name="Lundin D."/>
            <person name="Andersson A."/>
            <person name="Bertilsson S."/>
            <person name="Dopson M."/>
        </authorList>
    </citation>
    <scope>NUCLEOTIDE SEQUENCE</scope>
    <source>
        <strain evidence="1">TM448A00834</strain>
        <strain evidence="2">TM448B00301</strain>
    </source>
</reference>
<organism evidence="1">
    <name type="scientific">viral metagenome</name>
    <dbReference type="NCBI Taxonomy" id="1070528"/>
    <lineage>
        <taxon>unclassified sequences</taxon>
        <taxon>metagenomes</taxon>
        <taxon>organismal metagenomes</taxon>
    </lineage>
</organism>
<evidence type="ECO:0008006" key="3">
    <source>
        <dbReference type="Google" id="ProtNLM"/>
    </source>
</evidence>
<accession>A0A6H1ZLH1</accession>
<sequence length="113" mass="13297">MEDGEQIHIGKWNLLGNEWDCYLLNPQDSELNKEHSWGRANEVNQKIFINAKLKSDSREETLLHELLHIINYRLDLDFNEHTIAQLATILYPVLVEADLWKSISWPDKEEQSP</sequence>